<dbReference type="AlphaFoldDB" id="A0A4Q2TZ59"/>
<evidence type="ECO:0000256" key="6">
    <source>
        <dbReference type="ARBA" id="ARBA00022989"/>
    </source>
</evidence>
<keyword evidence="4" id="KW-0997">Cell inner membrane</keyword>
<sequence length="342" mass="35429">MTAQIPTNRAPTTKPGHSLLRFVNQDDNIVQLVIITALVFVVMSALSPEKFLRYYNFESISYTLPELGLLSIAIMVAMLTGGIDLSVVGIANLSAVLAGTLFHSLAPGASSSLGLGSVALGIVLALGVGLGAGALNGLLIAKLRITPILATLGTSQIFTGIALVLTGGPALVGFPAAWNFIGNGKVLGVAFPFVLFVVLALAIGFLLSRTAFGTRLLLIGTNAKAAVFAGLDTERIVFQSYVLTGLLASIAGLILSGRTNAAKSDYGTSYLLQAVLVAVLGGTNPAGGKGSVLGVSIAVLALMLLSSGFQMLRFSNFLIDFIWGAFLLLVIAINVARNRRRL</sequence>
<dbReference type="CDD" id="cd06579">
    <property type="entry name" value="TM_PBP1_transp_AraH_like"/>
    <property type="match status" value="1"/>
</dbReference>
<keyword evidence="6 8" id="KW-1133">Transmembrane helix</keyword>
<comment type="subcellular location">
    <subcellularLocation>
        <location evidence="1">Cell membrane</location>
        <topology evidence="1">Multi-pass membrane protein</topology>
    </subcellularLocation>
</comment>
<accession>A0A4Q2TZ59</accession>
<dbReference type="Pfam" id="PF02653">
    <property type="entry name" value="BPD_transp_2"/>
    <property type="match status" value="1"/>
</dbReference>
<evidence type="ECO:0000313" key="10">
    <source>
        <dbReference type="Proteomes" id="UP000290759"/>
    </source>
</evidence>
<feature type="transmembrane region" description="Helical" evidence="8">
    <location>
        <begin position="148"/>
        <end position="174"/>
    </location>
</feature>
<feature type="transmembrane region" description="Helical" evidence="8">
    <location>
        <begin position="317"/>
        <end position="336"/>
    </location>
</feature>
<evidence type="ECO:0000256" key="4">
    <source>
        <dbReference type="ARBA" id="ARBA00022519"/>
    </source>
</evidence>
<keyword evidence="7 8" id="KW-0472">Membrane</keyword>
<protein>
    <submittedName>
        <fullName evidence="9">ABC transporter permease</fullName>
    </submittedName>
</protein>
<feature type="transmembrane region" description="Helical" evidence="8">
    <location>
        <begin position="67"/>
        <end position="98"/>
    </location>
</feature>
<evidence type="ECO:0000256" key="1">
    <source>
        <dbReference type="ARBA" id="ARBA00004651"/>
    </source>
</evidence>
<dbReference type="GO" id="GO:0022857">
    <property type="term" value="F:transmembrane transporter activity"/>
    <property type="evidence" value="ECO:0007669"/>
    <property type="project" value="InterPro"/>
</dbReference>
<dbReference type="RefSeq" id="WP_129229536.1">
    <property type="nucleotide sequence ID" value="NZ_QYBB01000054.1"/>
</dbReference>
<keyword evidence="2" id="KW-0813">Transport</keyword>
<proteinExistence type="predicted"/>
<feature type="transmembrane region" description="Helical" evidence="8">
    <location>
        <begin position="267"/>
        <end position="285"/>
    </location>
</feature>
<feature type="transmembrane region" description="Helical" evidence="8">
    <location>
        <begin position="292"/>
        <end position="311"/>
    </location>
</feature>
<dbReference type="PANTHER" id="PTHR32196">
    <property type="entry name" value="ABC TRANSPORTER PERMEASE PROTEIN YPHD-RELATED-RELATED"/>
    <property type="match status" value="1"/>
</dbReference>
<dbReference type="PANTHER" id="PTHR32196:SF21">
    <property type="entry name" value="ABC TRANSPORTER PERMEASE PROTEIN YPHD-RELATED"/>
    <property type="match status" value="1"/>
</dbReference>
<evidence type="ECO:0000256" key="2">
    <source>
        <dbReference type="ARBA" id="ARBA00022448"/>
    </source>
</evidence>
<keyword evidence="3" id="KW-1003">Cell membrane</keyword>
<gene>
    <name evidence="9" type="ORF">D3273_24200</name>
</gene>
<name>A0A4Q2TZ59_9HYPH</name>
<reference evidence="9 10" key="2">
    <citation type="submission" date="2019-02" db="EMBL/GenBank/DDBJ databases">
        <title>'Lichenibacterium ramalinii' gen. nov. sp. nov., 'Lichenibacterium minor' gen. nov. sp. nov.</title>
        <authorList>
            <person name="Pankratov T."/>
        </authorList>
    </citation>
    <scope>NUCLEOTIDE SEQUENCE [LARGE SCALE GENOMIC DNA]</scope>
    <source>
        <strain evidence="9 10">RmlP026</strain>
    </source>
</reference>
<evidence type="ECO:0000256" key="3">
    <source>
        <dbReference type="ARBA" id="ARBA00022475"/>
    </source>
</evidence>
<feature type="transmembrane region" description="Helical" evidence="8">
    <location>
        <begin position="186"/>
        <end position="207"/>
    </location>
</feature>
<evidence type="ECO:0000256" key="8">
    <source>
        <dbReference type="SAM" id="Phobius"/>
    </source>
</evidence>
<feature type="transmembrane region" description="Helical" evidence="8">
    <location>
        <begin position="29"/>
        <end position="46"/>
    </location>
</feature>
<dbReference type="Proteomes" id="UP000290759">
    <property type="component" value="Unassembled WGS sequence"/>
</dbReference>
<comment type="caution">
    <text evidence="9">The sequence shown here is derived from an EMBL/GenBank/DDBJ whole genome shotgun (WGS) entry which is preliminary data.</text>
</comment>
<keyword evidence="5 8" id="KW-0812">Transmembrane</keyword>
<feature type="transmembrane region" description="Helical" evidence="8">
    <location>
        <begin position="236"/>
        <end position="255"/>
    </location>
</feature>
<dbReference type="InterPro" id="IPR001851">
    <property type="entry name" value="ABC_transp_permease"/>
</dbReference>
<evidence type="ECO:0000256" key="7">
    <source>
        <dbReference type="ARBA" id="ARBA00023136"/>
    </source>
</evidence>
<feature type="transmembrane region" description="Helical" evidence="8">
    <location>
        <begin position="118"/>
        <end position="141"/>
    </location>
</feature>
<organism evidence="9 10">
    <name type="scientific">Lichenibacterium minor</name>
    <dbReference type="NCBI Taxonomy" id="2316528"/>
    <lineage>
        <taxon>Bacteria</taxon>
        <taxon>Pseudomonadati</taxon>
        <taxon>Pseudomonadota</taxon>
        <taxon>Alphaproteobacteria</taxon>
        <taxon>Hyphomicrobiales</taxon>
        <taxon>Lichenihabitantaceae</taxon>
        <taxon>Lichenibacterium</taxon>
    </lineage>
</organism>
<keyword evidence="10" id="KW-1185">Reference proteome</keyword>
<evidence type="ECO:0000256" key="5">
    <source>
        <dbReference type="ARBA" id="ARBA00022692"/>
    </source>
</evidence>
<reference evidence="9 10" key="1">
    <citation type="submission" date="2018-12" db="EMBL/GenBank/DDBJ databases">
        <authorList>
            <person name="Grouzdev D.S."/>
            <person name="Krutkina M.S."/>
        </authorList>
    </citation>
    <scope>NUCLEOTIDE SEQUENCE [LARGE SCALE GENOMIC DNA]</scope>
    <source>
        <strain evidence="9 10">RmlP026</strain>
    </source>
</reference>
<evidence type="ECO:0000313" key="9">
    <source>
        <dbReference type="EMBL" id="RYC29399.1"/>
    </source>
</evidence>
<dbReference type="GO" id="GO:0005886">
    <property type="term" value="C:plasma membrane"/>
    <property type="evidence" value="ECO:0007669"/>
    <property type="project" value="UniProtKB-SubCell"/>
</dbReference>
<dbReference type="OrthoDB" id="7947581at2"/>
<dbReference type="EMBL" id="QYBB01000054">
    <property type="protein sequence ID" value="RYC29399.1"/>
    <property type="molecule type" value="Genomic_DNA"/>
</dbReference>